<dbReference type="EMBL" id="MHJJ01000009">
    <property type="protein sequence ID" value="OGY65479.1"/>
    <property type="molecule type" value="Genomic_DNA"/>
</dbReference>
<gene>
    <name evidence="2" type="ORF">A3A16_03545</name>
</gene>
<dbReference type="STRING" id="1798407.A3A16_03545"/>
<organism evidence="2 3">
    <name type="scientific">Candidatus Harrisonbacteria bacterium RIFCSPLOWO2_01_FULL_44_18</name>
    <dbReference type="NCBI Taxonomy" id="1798407"/>
    <lineage>
        <taxon>Bacteria</taxon>
        <taxon>Candidatus Harrisoniibacteriota</taxon>
    </lineage>
</organism>
<feature type="region of interest" description="Disordered" evidence="1">
    <location>
        <begin position="366"/>
        <end position="391"/>
    </location>
</feature>
<evidence type="ECO:0000313" key="2">
    <source>
        <dbReference type="EMBL" id="OGY65479.1"/>
    </source>
</evidence>
<sequence>MTTLIHKFQCSIIFIAIPFLVLALSWPQVSLGARNIRDTMVLGRDTKIVEGKNQREACSRAYAAACASVRDIAKNKNVQSECQNLCETECAKNENNRICASPSAGELQEKRESCGPTQDSPPNYRATCAITAPCRYDCVASREQLFQPIPQSTFLQRLFGIRSQPQAADVELERPGLQPLVTRNIPGAARNPPIFINESENPQNINVEVHDLKTSKVTYRGSASVPSKSKRLVRISDFLEQDLNMLVLYRIDSVLENVGFEEPKKWPNVLIDLSENKTAKVSISIKIKGENLRLNEKIVESVEITETLNKDKNGWWLNSFDYTVDNGLYISVHDEITSRREEASAFVNTLFGGVLLFFKGFAPSPAEEPEGPSVGSGGEPPLPPQPGEPFLEQDACQERNRRWTAQATGSNLVMWCHNQDQCRAVLNDCGINAGIRHSRDCVLGVSQPIHNGPWVKCE</sequence>
<evidence type="ECO:0000256" key="1">
    <source>
        <dbReference type="SAM" id="MobiDB-lite"/>
    </source>
</evidence>
<evidence type="ECO:0000313" key="3">
    <source>
        <dbReference type="Proteomes" id="UP000177942"/>
    </source>
</evidence>
<accession>A0A1G1ZM11</accession>
<name>A0A1G1ZM11_9BACT</name>
<comment type="caution">
    <text evidence="2">The sequence shown here is derived from an EMBL/GenBank/DDBJ whole genome shotgun (WGS) entry which is preliminary data.</text>
</comment>
<proteinExistence type="predicted"/>
<reference evidence="2 3" key="1">
    <citation type="journal article" date="2016" name="Nat. Commun.">
        <title>Thousands of microbial genomes shed light on interconnected biogeochemical processes in an aquifer system.</title>
        <authorList>
            <person name="Anantharaman K."/>
            <person name="Brown C.T."/>
            <person name="Hug L.A."/>
            <person name="Sharon I."/>
            <person name="Castelle C.J."/>
            <person name="Probst A.J."/>
            <person name="Thomas B.C."/>
            <person name="Singh A."/>
            <person name="Wilkins M.J."/>
            <person name="Karaoz U."/>
            <person name="Brodie E.L."/>
            <person name="Williams K.H."/>
            <person name="Hubbard S.S."/>
            <person name="Banfield J.F."/>
        </authorList>
    </citation>
    <scope>NUCLEOTIDE SEQUENCE [LARGE SCALE GENOMIC DNA]</scope>
</reference>
<dbReference type="AlphaFoldDB" id="A0A1G1ZM11"/>
<protein>
    <submittedName>
        <fullName evidence="2">Uncharacterized protein</fullName>
    </submittedName>
</protein>
<dbReference type="Proteomes" id="UP000177942">
    <property type="component" value="Unassembled WGS sequence"/>
</dbReference>